<gene>
    <name evidence="10" type="ORF">I9W82_003762</name>
</gene>
<dbReference type="Pfam" id="PF09668">
    <property type="entry name" value="Asp_protease"/>
    <property type="match status" value="1"/>
</dbReference>
<dbReference type="PANTHER" id="PTHR12917">
    <property type="entry name" value="ASPARTYL PROTEASE DDI-RELATED"/>
    <property type="match status" value="1"/>
</dbReference>
<feature type="region of interest" description="Disordered" evidence="8">
    <location>
        <begin position="81"/>
        <end position="103"/>
    </location>
</feature>
<dbReference type="SUPFAM" id="SSF50630">
    <property type="entry name" value="Acid proteases"/>
    <property type="match status" value="1"/>
</dbReference>
<evidence type="ECO:0000256" key="5">
    <source>
        <dbReference type="ARBA" id="ARBA00022670"/>
    </source>
</evidence>
<dbReference type="InterPro" id="IPR033882">
    <property type="entry name" value="DDI1_N"/>
</dbReference>
<comment type="similarity">
    <text evidence="2">Belongs to the DDI1 family.</text>
</comment>
<dbReference type="OrthoDB" id="1047367at2759"/>
<dbReference type="PROSITE" id="PS00141">
    <property type="entry name" value="ASP_PROTEASE"/>
    <property type="match status" value="1"/>
</dbReference>
<organism evidence="10 11">
    <name type="scientific">Candida metapsilosis</name>
    <dbReference type="NCBI Taxonomy" id="273372"/>
    <lineage>
        <taxon>Eukaryota</taxon>
        <taxon>Fungi</taxon>
        <taxon>Dikarya</taxon>
        <taxon>Ascomycota</taxon>
        <taxon>Saccharomycotina</taxon>
        <taxon>Pichiomycetes</taxon>
        <taxon>Debaryomycetaceae</taxon>
        <taxon>Candida/Lodderomyces clade</taxon>
        <taxon>Candida</taxon>
    </lineage>
</organism>
<comment type="function">
    <text evidence="1">Probable aspartic protease. May be involved in the regulation of exocytosis. Acts as a linker between the 19S proteasome and polyubiquitinated proteins via UBA domain interactions with ubiquitin for their subsequent degradation. Required for S-phase checkpoint control.</text>
</comment>
<dbReference type="GO" id="GO:0004190">
    <property type="term" value="F:aspartic-type endopeptidase activity"/>
    <property type="evidence" value="ECO:0007669"/>
    <property type="project" value="UniProtKB-KW"/>
</dbReference>
<dbReference type="InterPro" id="IPR001969">
    <property type="entry name" value="Aspartic_peptidase_AS"/>
</dbReference>
<name>A0A8H8D9Z9_9ASCO</name>
<keyword evidence="6" id="KW-0064">Aspartyl protease</keyword>
<dbReference type="SUPFAM" id="SSF54236">
    <property type="entry name" value="Ubiquitin-like"/>
    <property type="match status" value="1"/>
</dbReference>
<dbReference type="AlphaFoldDB" id="A0A8H8D9Z9"/>
<evidence type="ECO:0000313" key="10">
    <source>
        <dbReference type="EMBL" id="KAG5418234.1"/>
    </source>
</evidence>
<dbReference type="InterPro" id="IPR019103">
    <property type="entry name" value="Peptidase_aspartic_DDI1-type"/>
</dbReference>
<keyword evidence="7" id="KW-0378">Hydrolase</keyword>
<evidence type="ECO:0000256" key="7">
    <source>
        <dbReference type="ARBA" id="ARBA00022801"/>
    </source>
</evidence>
<evidence type="ECO:0000256" key="3">
    <source>
        <dbReference type="ARBA" id="ARBA00011128"/>
    </source>
</evidence>
<sequence>MQLTISLDFSGDIISVDVPESLSLDDFKAYLQAETGVSPEEQTLKLNGNPLKANKTLIELGIVNDDLLILSKVRAAVSAAPRSASSQHSAPIPAAAGQPSDSQINERVEMVRQQILSDPQAIENIRISQPSLYNAINNPEMFRSLMIEQVREQQRDSSATQAELFRLQQDPDNPENQARIMELIQQEAIEENMKLAWDISPESFTSVNMLYLKLKINGVEQVALVDTGAAMTIISPDIAQECGISRLIDKRFQGQAVGVGTQNIGGKIHSVPLEIHGTGVELPCSFYVVDTSVGILFGLDMLKRHRCVIDLTRDVLIIGGQFEAKFLSESEIPRKSLGGNIFSREA</sequence>
<dbReference type="CDD" id="cd01796">
    <property type="entry name" value="Ubl_Ddi1_like"/>
    <property type="match status" value="1"/>
</dbReference>
<evidence type="ECO:0000256" key="4">
    <source>
        <dbReference type="ARBA" id="ARBA00021491"/>
    </source>
</evidence>
<keyword evidence="11" id="KW-1185">Reference proteome</keyword>
<dbReference type="SMART" id="SM00213">
    <property type="entry name" value="UBQ"/>
    <property type="match status" value="1"/>
</dbReference>
<accession>A0A8H8D9Z9</accession>
<dbReference type="Proteomes" id="UP000669133">
    <property type="component" value="Unassembled WGS sequence"/>
</dbReference>
<dbReference type="Gene3D" id="3.10.20.90">
    <property type="entry name" value="Phosphatidylinositol 3-kinase Catalytic Subunit, Chain A, domain 1"/>
    <property type="match status" value="1"/>
</dbReference>
<dbReference type="GeneID" id="93652391"/>
<evidence type="ECO:0000256" key="2">
    <source>
        <dbReference type="ARBA" id="ARBA00009136"/>
    </source>
</evidence>
<keyword evidence="5" id="KW-0645">Protease</keyword>
<dbReference type="PANTHER" id="PTHR12917:SF1">
    <property type="entry name" value="AT13091P"/>
    <property type="match status" value="1"/>
</dbReference>
<dbReference type="PROSITE" id="PS50053">
    <property type="entry name" value="UBIQUITIN_2"/>
    <property type="match status" value="1"/>
</dbReference>
<protein>
    <recommendedName>
        <fullName evidence="4">DNA damage-inducible protein 1</fullName>
    </recommendedName>
</protein>
<dbReference type="InterPro" id="IPR029071">
    <property type="entry name" value="Ubiquitin-like_domsf"/>
</dbReference>
<dbReference type="RefSeq" id="XP_067547350.1">
    <property type="nucleotide sequence ID" value="XM_067692761.1"/>
</dbReference>
<dbReference type="InterPro" id="IPR021109">
    <property type="entry name" value="Peptidase_aspartic_dom_sf"/>
</dbReference>
<evidence type="ECO:0000313" key="11">
    <source>
        <dbReference type="Proteomes" id="UP000669133"/>
    </source>
</evidence>
<dbReference type="InterPro" id="IPR000626">
    <property type="entry name" value="Ubiquitin-like_dom"/>
</dbReference>
<dbReference type="EMBL" id="JAEOAQ010000005">
    <property type="protein sequence ID" value="KAG5418234.1"/>
    <property type="molecule type" value="Genomic_DNA"/>
</dbReference>
<evidence type="ECO:0000256" key="1">
    <source>
        <dbReference type="ARBA" id="ARBA00003231"/>
    </source>
</evidence>
<dbReference type="Pfam" id="PF00240">
    <property type="entry name" value="ubiquitin"/>
    <property type="match status" value="1"/>
</dbReference>
<comment type="subunit">
    <text evidence="3">Binds ubiquitin and polyubiquitinated proteins.</text>
</comment>
<evidence type="ECO:0000256" key="6">
    <source>
        <dbReference type="ARBA" id="ARBA00022750"/>
    </source>
</evidence>
<dbReference type="CDD" id="cd05479">
    <property type="entry name" value="RP_DDI"/>
    <property type="match status" value="1"/>
</dbReference>
<proteinExistence type="inferred from homology"/>
<evidence type="ECO:0000259" key="9">
    <source>
        <dbReference type="PROSITE" id="PS50053"/>
    </source>
</evidence>
<dbReference type="GO" id="GO:0006508">
    <property type="term" value="P:proteolysis"/>
    <property type="evidence" value="ECO:0007669"/>
    <property type="project" value="UniProtKB-KW"/>
</dbReference>
<feature type="domain" description="Ubiquitin-like" evidence="9">
    <location>
        <begin position="1"/>
        <end position="70"/>
    </location>
</feature>
<reference evidence="10 11" key="1">
    <citation type="submission" date="2020-12" db="EMBL/GenBank/DDBJ databases">
        <title>Effect of drift, selection, and recombination on the evolution of hybrid genomes in Candida yeast pathogens.</title>
        <authorList>
            <person name="Mixao V."/>
            <person name="Ksiezopolska E."/>
            <person name="Saus E."/>
            <person name="Boekhout T."/>
            <person name="Gacser A."/>
            <person name="Gabaldon T."/>
        </authorList>
    </citation>
    <scope>NUCLEOTIDE SEQUENCE [LARGE SCALE GENOMIC DNA]</scope>
    <source>
        <strain evidence="10 11">BP57</strain>
    </source>
</reference>
<dbReference type="Gene3D" id="2.40.70.10">
    <property type="entry name" value="Acid Proteases"/>
    <property type="match status" value="1"/>
</dbReference>
<comment type="caution">
    <text evidence="10">The sequence shown here is derived from an EMBL/GenBank/DDBJ whole genome shotgun (WGS) entry which is preliminary data.</text>
</comment>
<evidence type="ECO:0000256" key="8">
    <source>
        <dbReference type="SAM" id="MobiDB-lite"/>
    </source>
</evidence>